<dbReference type="CDD" id="cd16377">
    <property type="entry name" value="23S_rRNA_IVP_like"/>
    <property type="match status" value="1"/>
</dbReference>
<organism evidence="1 2">
    <name type="scientific">Sediminibacterium goheungense</name>
    <dbReference type="NCBI Taxonomy" id="1086393"/>
    <lineage>
        <taxon>Bacteria</taxon>
        <taxon>Pseudomonadati</taxon>
        <taxon>Bacteroidota</taxon>
        <taxon>Chitinophagia</taxon>
        <taxon>Chitinophagales</taxon>
        <taxon>Chitinophagaceae</taxon>
        <taxon>Sediminibacterium</taxon>
    </lineage>
</organism>
<evidence type="ECO:0000313" key="2">
    <source>
        <dbReference type="Proteomes" id="UP000295741"/>
    </source>
</evidence>
<protein>
    <submittedName>
        <fullName evidence="1">Four helix bundle protein</fullName>
    </submittedName>
</protein>
<name>A0A4R6J2Y6_9BACT</name>
<dbReference type="Proteomes" id="UP000295741">
    <property type="component" value="Unassembled WGS sequence"/>
</dbReference>
<reference evidence="1 2" key="1">
    <citation type="submission" date="2019-03" db="EMBL/GenBank/DDBJ databases">
        <title>Genomic Encyclopedia of Archaeal and Bacterial Type Strains, Phase II (KMG-II): from individual species to whole genera.</title>
        <authorList>
            <person name="Goeker M."/>
        </authorList>
    </citation>
    <scope>NUCLEOTIDE SEQUENCE [LARGE SCALE GENOMIC DNA]</scope>
    <source>
        <strain evidence="1 2">DSM 28323</strain>
    </source>
</reference>
<dbReference type="PANTHER" id="PTHR38471:SF2">
    <property type="entry name" value="FOUR HELIX BUNDLE PROTEIN"/>
    <property type="match status" value="1"/>
</dbReference>
<gene>
    <name evidence="1" type="ORF">BC659_0714</name>
</gene>
<dbReference type="Pfam" id="PF05635">
    <property type="entry name" value="23S_rRNA_IVP"/>
    <property type="match status" value="1"/>
</dbReference>
<dbReference type="SUPFAM" id="SSF158446">
    <property type="entry name" value="IVS-encoded protein-like"/>
    <property type="match status" value="1"/>
</dbReference>
<evidence type="ECO:0000313" key="1">
    <source>
        <dbReference type="EMBL" id="TDO28636.1"/>
    </source>
</evidence>
<dbReference type="AlphaFoldDB" id="A0A4R6J2Y6"/>
<dbReference type="Gene3D" id="1.20.1440.60">
    <property type="entry name" value="23S rRNA-intervening sequence"/>
    <property type="match status" value="1"/>
</dbReference>
<dbReference type="InterPro" id="IPR036583">
    <property type="entry name" value="23S_rRNA_IVS_sf"/>
</dbReference>
<sequence length="117" mass="13550">MAFRFEGLQILHQALQLSVEVNDLVKTFPSFELYSLSSQIRRASDSVVLNIAEGSTGQSTNEFRRFLRYALRSGIEVVSCFFIAKEKGYLSTEVFRHFYDKYEQLCKMITSFQKALQ</sequence>
<dbReference type="InterPro" id="IPR012657">
    <property type="entry name" value="23S_rRNA-intervening_sequence"/>
</dbReference>
<dbReference type="NCBIfam" id="TIGR02436">
    <property type="entry name" value="four helix bundle protein"/>
    <property type="match status" value="1"/>
</dbReference>
<keyword evidence="2" id="KW-1185">Reference proteome</keyword>
<proteinExistence type="predicted"/>
<dbReference type="RefSeq" id="WP_133473269.1">
    <property type="nucleotide sequence ID" value="NZ_SNWP01000010.1"/>
</dbReference>
<accession>A0A4R6J2Y6</accession>
<dbReference type="EMBL" id="SNWP01000010">
    <property type="protein sequence ID" value="TDO28636.1"/>
    <property type="molecule type" value="Genomic_DNA"/>
</dbReference>
<dbReference type="OrthoDB" id="9811959at2"/>
<comment type="caution">
    <text evidence="1">The sequence shown here is derived from an EMBL/GenBank/DDBJ whole genome shotgun (WGS) entry which is preliminary data.</text>
</comment>
<dbReference type="PANTHER" id="PTHR38471">
    <property type="entry name" value="FOUR HELIX BUNDLE PROTEIN"/>
    <property type="match status" value="1"/>
</dbReference>